<keyword evidence="3" id="KW-1185">Reference proteome</keyword>
<dbReference type="InParanoid" id="A0A251V2L0"/>
<organism evidence="2 3">
    <name type="scientific">Helianthus annuus</name>
    <name type="common">Common sunflower</name>
    <dbReference type="NCBI Taxonomy" id="4232"/>
    <lineage>
        <taxon>Eukaryota</taxon>
        <taxon>Viridiplantae</taxon>
        <taxon>Streptophyta</taxon>
        <taxon>Embryophyta</taxon>
        <taxon>Tracheophyta</taxon>
        <taxon>Spermatophyta</taxon>
        <taxon>Magnoliopsida</taxon>
        <taxon>eudicotyledons</taxon>
        <taxon>Gunneridae</taxon>
        <taxon>Pentapetalae</taxon>
        <taxon>asterids</taxon>
        <taxon>campanulids</taxon>
        <taxon>Asterales</taxon>
        <taxon>Asteraceae</taxon>
        <taxon>Asteroideae</taxon>
        <taxon>Heliantheae alliance</taxon>
        <taxon>Heliantheae</taxon>
        <taxon>Helianthus</taxon>
    </lineage>
</organism>
<evidence type="ECO:0000313" key="2">
    <source>
        <dbReference type="EMBL" id="OTG29634.1"/>
    </source>
</evidence>
<dbReference type="EMBL" id="CM007893">
    <property type="protein sequence ID" value="OTG29634.1"/>
    <property type="molecule type" value="Genomic_DNA"/>
</dbReference>
<dbReference type="Gramene" id="mRNA:HanXRQr2_Chr04g0187351">
    <property type="protein sequence ID" value="CDS:HanXRQr2_Chr04g0187351.1"/>
    <property type="gene ID" value="HanXRQr2_Chr04g0187351"/>
</dbReference>
<protein>
    <submittedName>
        <fullName evidence="2">Uncharacterized protein</fullName>
    </submittedName>
</protein>
<name>A0A251V2L0_HELAN</name>
<reference evidence="2" key="2">
    <citation type="submission" date="2017-02" db="EMBL/GenBank/DDBJ databases">
        <title>Sunflower complete genome.</title>
        <authorList>
            <person name="Langlade N."/>
            <person name="Munos S."/>
        </authorList>
    </citation>
    <scope>NUCLEOTIDE SEQUENCE [LARGE SCALE GENOMIC DNA]</scope>
    <source>
        <tissue evidence="2">Leaves</tissue>
    </source>
</reference>
<dbReference type="EMBL" id="MNCJ02000319">
    <property type="protein sequence ID" value="KAF5811959.1"/>
    <property type="molecule type" value="Genomic_DNA"/>
</dbReference>
<reference evidence="1" key="3">
    <citation type="submission" date="2020-06" db="EMBL/GenBank/DDBJ databases">
        <title>Helianthus annuus Genome sequencing and assembly Release 2.</title>
        <authorList>
            <person name="Gouzy J."/>
            <person name="Langlade N."/>
            <person name="Munos S."/>
        </authorList>
    </citation>
    <scope>NUCLEOTIDE SEQUENCE</scope>
    <source>
        <tissue evidence="1">Leaves</tissue>
    </source>
</reference>
<accession>A0A251V2L0</accession>
<evidence type="ECO:0000313" key="3">
    <source>
        <dbReference type="Proteomes" id="UP000215914"/>
    </source>
</evidence>
<dbReference type="Proteomes" id="UP000215914">
    <property type="component" value="Chromosome 4"/>
</dbReference>
<dbReference type="AlphaFoldDB" id="A0A251V2L0"/>
<gene>
    <name evidence="2" type="ORF">HannXRQ_Chr04g0124431</name>
    <name evidence="1" type="ORF">HanXRQr2_Chr04g0187351</name>
</gene>
<evidence type="ECO:0000313" key="1">
    <source>
        <dbReference type="EMBL" id="KAF5811959.1"/>
    </source>
</evidence>
<reference evidence="1 3" key="1">
    <citation type="journal article" date="2017" name="Nature">
        <title>The sunflower genome provides insights into oil metabolism, flowering and Asterid evolution.</title>
        <authorList>
            <person name="Badouin H."/>
            <person name="Gouzy J."/>
            <person name="Grassa C.J."/>
            <person name="Murat F."/>
            <person name="Staton S.E."/>
            <person name="Cottret L."/>
            <person name="Lelandais-Briere C."/>
            <person name="Owens G.L."/>
            <person name="Carrere S."/>
            <person name="Mayjonade B."/>
            <person name="Legrand L."/>
            <person name="Gill N."/>
            <person name="Kane N.C."/>
            <person name="Bowers J.E."/>
            <person name="Hubner S."/>
            <person name="Bellec A."/>
            <person name="Berard A."/>
            <person name="Berges H."/>
            <person name="Blanchet N."/>
            <person name="Boniface M.C."/>
            <person name="Brunel D."/>
            <person name="Catrice O."/>
            <person name="Chaidir N."/>
            <person name="Claudel C."/>
            <person name="Donnadieu C."/>
            <person name="Faraut T."/>
            <person name="Fievet G."/>
            <person name="Helmstetter N."/>
            <person name="King M."/>
            <person name="Knapp S.J."/>
            <person name="Lai Z."/>
            <person name="Le Paslier M.C."/>
            <person name="Lippi Y."/>
            <person name="Lorenzon L."/>
            <person name="Mandel J.R."/>
            <person name="Marage G."/>
            <person name="Marchand G."/>
            <person name="Marquand E."/>
            <person name="Bret-Mestries E."/>
            <person name="Morien E."/>
            <person name="Nambeesan S."/>
            <person name="Nguyen T."/>
            <person name="Pegot-Espagnet P."/>
            <person name="Pouilly N."/>
            <person name="Raftis F."/>
            <person name="Sallet E."/>
            <person name="Schiex T."/>
            <person name="Thomas J."/>
            <person name="Vandecasteele C."/>
            <person name="Vares D."/>
            <person name="Vear F."/>
            <person name="Vautrin S."/>
            <person name="Crespi M."/>
            <person name="Mangin B."/>
            <person name="Burke J.M."/>
            <person name="Salse J."/>
            <person name="Munos S."/>
            <person name="Vincourt P."/>
            <person name="Rieseberg L.H."/>
            <person name="Langlade N.B."/>
        </authorList>
    </citation>
    <scope>NUCLEOTIDE SEQUENCE [LARGE SCALE GENOMIC DNA]</scope>
    <source>
        <strain evidence="3">cv. SF193</strain>
        <tissue evidence="1">Leaves</tissue>
    </source>
</reference>
<sequence length="89" mass="10505">MSTAITASGWWLWAFRLYIQIFTSNFSKQFCGQRDPITPVKQFLFDLSQIIIHPLIVIISNRVFKYLPGDLAVEWLHILQTNFFSKHIF</sequence>
<proteinExistence type="predicted"/>